<keyword evidence="1" id="KW-1185">Reference proteome</keyword>
<dbReference type="WBParaSite" id="SVE_0178200.1">
    <property type="protein sequence ID" value="SVE_0178200.1"/>
    <property type="gene ID" value="SVE_0178200"/>
</dbReference>
<name>A0A0K0EZ23_STRVS</name>
<dbReference type="AlphaFoldDB" id="A0A0K0EZ23"/>
<sequence length="378" mass="44760">MEKQYFHELHRVLSLQYYHTLLGDITYVNQSKCSQIIEHFTGAIAIVNNDKIKINISPTRFCSIGSFITQIIQYPIHISLRRSILEFYFSLYQETLKTFDVSINDVDILKIIFLHVYDKSYGLNIKNTLEEDNYIEDCKIRIFSLKICLQNINRSNMEDIFNEDGVYDKIIYLFYKKAAYFFQFLIVPSVFCNHKEDVYNILNTSASMFESLKSYFNIMTQLDDFCFDDKVTNESLEKIYRTIKLMFSTILGDSIHHTLLISDYNDGVRYNLYTIIALILKFTHFINKEKHIKMFKEPIKKVTRIVLKLCSLENIPSTCFDSSTFDDHRSQLIEMKEFLISMQGKFNFLVANENTHLYEIENHKMEREIVKAFDVMEI</sequence>
<evidence type="ECO:0000313" key="2">
    <source>
        <dbReference type="WBParaSite" id="SVE_0178200.1"/>
    </source>
</evidence>
<reference evidence="1" key="1">
    <citation type="submission" date="2014-07" db="EMBL/GenBank/DDBJ databases">
        <authorList>
            <person name="Martin A.A"/>
            <person name="De Silva N."/>
        </authorList>
    </citation>
    <scope>NUCLEOTIDE SEQUENCE</scope>
</reference>
<accession>A0A0K0EZ23</accession>
<proteinExistence type="predicted"/>
<organism evidence="1 2">
    <name type="scientific">Strongyloides venezuelensis</name>
    <name type="common">Threadworm</name>
    <dbReference type="NCBI Taxonomy" id="75913"/>
    <lineage>
        <taxon>Eukaryota</taxon>
        <taxon>Metazoa</taxon>
        <taxon>Ecdysozoa</taxon>
        <taxon>Nematoda</taxon>
        <taxon>Chromadorea</taxon>
        <taxon>Rhabditida</taxon>
        <taxon>Tylenchina</taxon>
        <taxon>Panagrolaimomorpha</taxon>
        <taxon>Strongyloidoidea</taxon>
        <taxon>Strongyloididae</taxon>
        <taxon>Strongyloides</taxon>
    </lineage>
</organism>
<reference evidence="2" key="2">
    <citation type="submission" date="2015-08" db="UniProtKB">
        <authorList>
            <consortium name="WormBaseParasite"/>
        </authorList>
    </citation>
    <scope>IDENTIFICATION</scope>
</reference>
<protein>
    <submittedName>
        <fullName evidence="2">tRNA exportin</fullName>
    </submittedName>
</protein>
<dbReference type="Proteomes" id="UP000035680">
    <property type="component" value="Unassembled WGS sequence"/>
</dbReference>
<evidence type="ECO:0000313" key="1">
    <source>
        <dbReference type="Proteomes" id="UP000035680"/>
    </source>
</evidence>